<proteinExistence type="inferred from homology"/>
<evidence type="ECO:0000256" key="2">
    <source>
        <dbReference type="ARBA" id="ARBA00009209"/>
    </source>
</evidence>
<dbReference type="OrthoDB" id="9766708at2"/>
<dbReference type="PATRIC" id="fig|314722.6.peg.3300"/>
<keyword evidence="10" id="KW-1185">Reference proteome</keyword>
<evidence type="ECO:0000256" key="4">
    <source>
        <dbReference type="ARBA" id="ARBA00022801"/>
    </source>
</evidence>
<dbReference type="AlphaFoldDB" id="A0A0E3Z3H0"/>
<dbReference type="PROSITE" id="PS51257">
    <property type="entry name" value="PROKAR_LIPOPROTEIN"/>
    <property type="match status" value="1"/>
</dbReference>
<reference evidence="9 10" key="1">
    <citation type="journal article" date="2015" name="Genome Announc.">
        <title>Complete Genome Sequence of Pseudoxanthomonas suwonensis Strain J1, a Cellulose-Degrading Bacterium Isolated from Leaf- and Wood-Enriched Soil.</title>
        <authorList>
            <person name="Hou L."/>
            <person name="Jiang J."/>
            <person name="Xu Z."/>
            <person name="Zhou Y."/>
            <person name="Leung F.C."/>
        </authorList>
    </citation>
    <scope>NUCLEOTIDE SEQUENCE [LARGE SCALE GENOMIC DNA]</scope>
    <source>
        <strain evidence="9 10">J1</strain>
    </source>
</reference>
<evidence type="ECO:0000313" key="9">
    <source>
        <dbReference type="EMBL" id="AKC87922.1"/>
    </source>
</evidence>
<dbReference type="Gene3D" id="1.50.10.10">
    <property type="match status" value="1"/>
</dbReference>
<dbReference type="InterPro" id="IPR002037">
    <property type="entry name" value="Glyco_hydro_8"/>
</dbReference>
<organism evidence="9 10">
    <name type="scientific">Pseudoxanthomonas suwonensis</name>
    <dbReference type="NCBI Taxonomy" id="314722"/>
    <lineage>
        <taxon>Bacteria</taxon>
        <taxon>Pseudomonadati</taxon>
        <taxon>Pseudomonadota</taxon>
        <taxon>Gammaproteobacteria</taxon>
        <taxon>Lysobacterales</taxon>
        <taxon>Lysobacteraceae</taxon>
        <taxon>Pseudoxanthomonas</taxon>
    </lineage>
</organism>
<dbReference type="KEGG" id="psuw:WQ53_15240"/>
<dbReference type="InterPro" id="IPR012341">
    <property type="entry name" value="6hp_glycosidase-like_sf"/>
</dbReference>
<dbReference type="EC" id="3.2.1.4" evidence="3"/>
<sequence length="447" mass="50106">MPARRFRTARLLACLVLLAGAAACTPAPGDRPASADPQTADVAKGAVASGRYPDLFAEAGYPRAEVEAKIEAAFRQLFHGDASEQTVYYESGANEYGPMAYIHDVNSDDVRSEGMSYGMMIAVQLDRKREFDAIWNWALTHMYRDDRTHPAHGYFAWSVRTDGVPIDEMPAPDGEEYFITALYFAAERWGDGEGRYDYRAQAERLLTDVLHRERITGPTNRGEMTAVNLFDHDAKMVRFTPDVVNAAHTDASYHLPAFYEIWARIGPEADRGFWREAAQVSRDYFAKAAHPDTALTPDYGNFDGTPWAAPWRPDAVDFRYDAWRSAMNWSVDWSWWAADPRQVEMSNRLQAFFAAQGMDDYQSLYTLDGKPLGGGHTTGLVATNAVASLAADHPRRLDFVRALWEQPVPSGTSRYYDGMLYLMALLHCSGDFRAWLPEAEDGSGETQ</sequence>
<evidence type="ECO:0000256" key="8">
    <source>
        <dbReference type="SAM" id="SignalP"/>
    </source>
</evidence>
<evidence type="ECO:0000256" key="1">
    <source>
        <dbReference type="ARBA" id="ARBA00000966"/>
    </source>
</evidence>
<gene>
    <name evidence="9" type="ORF">WQ53_15240</name>
</gene>
<dbReference type="SUPFAM" id="SSF48208">
    <property type="entry name" value="Six-hairpin glycosidases"/>
    <property type="match status" value="1"/>
</dbReference>
<keyword evidence="7" id="KW-0119">Carbohydrate metabolism</keyword>
<evidence type="ECO:0000256" key="6">
    <source>
        <dbReference type="ARBA" id="ARBA00023295"/>
    </source>
</evidence>
<protein>
    <recommendedName>
        <fullName evidence="3">cellulase</fullName>
        <ecNumber evidence="3">3.2.1.4</ecNumber>
    </recommendedName>
</protein>
<keyword evidence="7" id="KW-0624">Polysaccharide degradation</keyword>
<evidence type="ECO:0000256" key="3">
    <source>
        <dbReference type="ARBA" id="ARBA00012601"/>
    </source>
</evidence>
<accession>A0A0E3Z3H0</accession>
<dbReference type="InterPro" id="IPR008928">
    <property type="entry name" value="6-hairpin_glycosidase_sf"/>
</dbReference>
<keyword evidence="6" id="KW-0326">Glycosidase</keyword>
<name>A0A0E3Z3H0_9GAMM</name>
<keyword evidence="5" id="KW-0136">Cellulose degradation</keyword>
<dbReference type="PRINTS" id="PR00735">
    <property type="entry name" value="GLHYDRLASE8"/>
</dbReference>
<keyword evidence="8" id="KW-0732">Signal</keyword>
<dbReference type="GO" id="GO:0030245">
    <property type="term" value="P:cellulose catabolic process"/>
    <property type="evidence" value="ECO:0007669"/>
    <property type="project" value="UniProtKB-KW"/>
</dbReference>
<dbReference type="Pfam" id="PF01270">
    <property type="entry name" value="Glyco_hydro_8"/>
    <property type="match status" value="1"/>
</dbReference>
<dbReference type="Proteomes" id="UP000033067">
    <property type="component" value="Chromosome"/>
</dbReference>
<feature type="chain" id="PRO_5002416264" description="cellulase" evidence="8">
    <location>
        <begin position="30"/>
        <end position="447"/>
    </location>
</feature>
<comment type="catalytic activity">
    <reaction evidence="1">
        <text>Endohydrolysis of (1-&gt;4)-beta-D-glucosidic linkages in cellulose, lichenin and cereal beta-D-glucans.</text>
        <dbReference type="EC" id="3.2.1.4"/>
    </reaction>
</comment>
<dbReference type="GO" id="GO:0008810">
    <property type="term" value="F:cellulase activity"/>
    <property type="evidence" value="ECO:0007669"/>
    <property type="project" value="UniProtKB-EC"/>
</dbReference>
<evidence type="ECO:0000256" key="7">
    <source>
        <dbReference type="ARBA" id="ARBA00023326"/>
    </source>
</evidence>
<evidence type="ECO:0000256" key="5">
    <source>
        <dbReference type="ARBA" id="ARBA00023001"/>
    </source>
</evidence>
<evidence type="ECO:0000313" key="10">
    <source>
        <dbReference type="Proteomes" id="UP000033067"/>
    </source>
</evidence>
<feature type="signal peptide" evidence="8">
    <location>
        <begin position="1"/>
        <end position="29"/>
    </location>
</feature>
<keyword evidence="4 9" id="KW-0378">Hydrolase</keyword>
<comment type="similarity">
    <text evidence="2">Belongs to the glycosyl hydrolase 8 (cellulase D) family.</text>
</comment>
<dbReference type="EMBL" id="CP011144">
    <property type="protein sequence ID" value="AKC87922.1"/>
    <property type="molecule type" value="Genomic_DNA"/>
</dbReference>